<dbReference type="KEGG" id="cdet:87937621"/>
<reference evidence="2" key="1">
    <citation type="journal article" date="2023" name="bioRxiv">
        <title>Complete genome of the Medicago anthracnose fungus, Colletotrichum destructivum, reveals a mini-chromosome-like region within a core chromosome.</title>
        <authorList>
            <person name="Lapalu N."/>
            <person name="Simon A."/>
            <person name="Lu A."/>
            <person name="Plaumann P.-L."/>
            <person name="Amselem J."/>
            <person name="Pigne S."/>
            <person name="Auger A."/>
            <person name="Koch C."/>
            <person name="Dallery J.-F."/>
            <person name="O'Connell R.J."/>
        </authorList>
    </citation>
    <scope>NUCLEOTIDE SEQUENCE [LARGE SCALE GENOMIC DNA]</scope>
    <source>
        <strain evidence="2">CBS 520.97</strain>
    </source>
</reference>
<dbReference type="RefSeq" id="XP_062773328.1">
    <property type="nucleotide sequence ID" value="XM_062917277.1"/>
</dbReference>
<keyword evidence="2" id="KW-1185">Reference proteome</keyword>
<dbReference type="AlphaFoldDB" id="A0AAX4HZF4"/>
<dbReference type="EMBL" id="CP137305">
    <property type="protein sequence ID" value="WQF76104.1"/>
    <property type="molecule type" value="Genomic_DNA"/>
</dbReference>
<sequence>MRRIERGGMWCTGIKGTILATYLGVRTPRRLWEALCKRTRQLKRRIAAFLAPAGSSQDANTTAVEWALLHSHRTHALLATVQDRLGSGPRGPLALAPPQHHLLKHCEQSAARERVGESEQGITLLNPSWKSLGVLAPSAWALSSWPWITSSLGANGLIGGAKTTAIFPNFITPPSIQIVHIHRQCDHGRCSGALRQGEGGIGMLTLQVPTNTGRLISRRDHSTASAAQFSRKHSKTYYGKALFLGLGPVLAGRL</sequence>
<protein>
    <submittedName>
        <fullName evidence="1">Uncharacterized protein</fullName>
    </submittedName>
</protein>
<name>A0AAX4HZF4_9PEZI</name>
<evidence type="ECO:0000313" key="2">
    <source>
        <dbReference type="Proteomes" id="UP001322277"/>
    </source>
</evidence>
<evidence type="ECO:0000313" key="1">
    <source>
        <dbReference type="EMBL" id="WQF76104.1"/>
    </source>
</evidence>
<dbReference type="GeneID" id="87937621"/>
<dbReference type="Proteomes" id="UP001322277">
    <property type="component" value="Chromosome 1"/>
</dbReference>
<gene>
    <name evidence="1" type="ORF">CDEST_01118</name>
</gene>
<proteinExistence type="predicted"/>
<accession>A0AAX4HZF4</accession>
<organism evidence="1 2">
    <name type="scientific">Colletotrichum destructivum</name>
    <dbReference type="NCBI Taxonomy" id="34406"/>
    <lineage>
        <taxon>Eukaryota</taxon>
        <taxon>Fungi</taxon>
        <taxon>Dikarya</taxon>
        <taxon>Ascomycota</taxon>
        <taxon>Pezizomycotina</taxon>
        <taxon>Sordariomycetes</taxon>
        <taxon>Hypocreomycetidae</taxon>
        <taxon>Glomerellales</taxon>
        <taxon>Glomerellaceae</taxon>
        <taxon>Colletotrichum</taxon>
        <taxon>Colletotrichum destructivum species complex</taxon>
    </lineage>
</organism>